<sequence>MDFFGRGTETKYSRLHWTIRDDFRIWDVKREVLEPSYLRDLSFIVTLNPGRQCGYLLSTLNVRASRNIAVRIWLNVLLNGNPCLPESLTPFDFNINNDYTYTAEINAPLRSSSTDHFLDVFIVIGIPVASVSREKFVNLTELSHDLERIYRYDRNQVGRLTCPRGRVLVHPFILLSRYTDFPVADFGIGSSFDFEMNVFYLKRFVRYLYTGRIDDLKDLNYAEVLRTTFNLRHLHLCFFMLTKTRIRRDLFRVHKRRKIVFLRLIDGVNVSHNIRDRRYKRVFGDDNFSFALEVLTSHTTGTWLMYTGTSSSNSVFNFEVEIGVIKDDTYTYVHGERHTLPYYGGKFSSTPLLFLGSRNVFGNLLVYGRLQLSITLKFRDEEIEVSNFEETFETAGSLHSLYLLAQSFWKGFQDKIAADLFLLPAQGEPIACHKVMFRARLNSLDGFVIADQLWTNEIEIIDTQLSSEHIMCILEFMYKAQISDDLRNHRYDEVRQFGIDNEIYGLQRFFQED</sequence>
<name>A0AAV4X8A7_9ARAC</name>
<comment type="caution">
    <text evidence="1">The sequence shown here is derived from an EMBL/GenBank/DDBJ whole genome shotgun (WGS) entry which is preliminary data.</text>
</comment>
<dbReference type="Proteomes" id="UP001054837">
    <property type="component" value="Unassembled WGS sequence"/>
</dbReference>
<gene>
    <name evidence="1" type="ORF">CDAR_549361</name>
</gene>
<dbReference type="AlphaFoldDB" id="A0AAV4X8A7"/>
<evidence type="ECO:0000313" key="1">
    <source>
        <dbReference type="EMBL" id="GIY90842.1"/>
    </source>
</evidence>
<reference evidence="1 2" key="1">
    <citation type="submission" date="2021-06" db="EMBL/GenBank/DDBJ databases">
        <title>Caerostris darwini draft genome.</title>
        <authorList>
            <person name="Kono N."/>
            <person name="Arakawa K."/>
        </authorList>
    </citation>
    <scope>NUCLEOTIDE SEQUENCE [LARGE SCALE GENOMIC DNA]</scope>
</reference>
<accession>A0AAV4X8A7</accession>
<evidence type="ECO:0000313" key="2">
    <source>
        <dbReference type="Proteomes" id="UP001054837"/>
    </source>
</evidence>
<dbReference type="EMBL" id="BPLQ01015722">
    <property type="protein sequence ID" value="GIY90842.1"/>
    <property type="molecule type" value="Genomic_DNA"/>
</dbReference>
<evidence type="ECO:0008006" key="3">
    <source>
        <dbReference type="Google" id="ProtNLM"/>
    </source>
</evidence>
<keyword evidence="2" id="KW-1185">Reference proteome</keyword>
<organism evidence="1 2">
    <name type="scientific">Caerostris darwini</name>
    <dbReference type="NCBI Taxonomy" id="1538125"/>
    <lineage>
        <taxon>Eukaryota</taxon>
        <taxon>Metazoa</taxon>
        <taxon>Ecdysozoa</taxon>
        <taxon>Arthropoda</taxon>
        <taxon>Chelicerata</taxon>
        <taxon>Arachnida</taxon>
        <taxon>Araneae</taxon>
        <taxon>Araneomorphae</taxon>
        <taxon>Entelegynae</taxon>
        <taxon>Araneoidea</taxon>
        <taxon>Araneidae</taxon>
        <taxon>Caerostris</taxon>
    </lineage>
</organism>
<proteinExistence type="predicted"/>
<protein>
    <recommendedName>
        <fullName evidence="3">BTB domain-containing protein</fullName>
    </recommendedName>
</protein>